<sequence>MPKENISISNIVFILFVLMSFMSGFSGILQAAEPIDLLQAGSGEDGLPKGWQPLVFKKIERHTEYKLSEASGRIVIEARSNNAASGLTYPLNLDSRIYQSISWCWKISRTIEKGDVTRKKGDDYAARIYVTFKFNPEDASFWERTKFKTYKLLYGQYPPKGALNYVWANKMKKGDAAPNAYTDRAHMIAIESGSEKVGQWVCEERNLYTDYRQYFGGTPPYITGIAVMTDTDNTGESTTAAYSNLVLKSKP</sequence>
<reference evidence="1" key="1">
    <citation type="submission" date="2018-06" db="EMBL/GenBank/DDBJ databases">
        <authorList>
            <person name="Zhirakovskaya E."/>
        </authorList>
    </citation>
    <scope>NUCLEOTIDE SEQUENCE</scope>
</reference>
<dbReference type="AlphaFoldDB" id="A0A3B1CXK2"/>
<name>A0A3B1CXK2_9ZZZZ</name>
<proteinExistence type="predicted"/>
<organism evidence="1">
    <name type="scientific">hydrothermal vent metagenome</name>
    <dbReference type="NCBI Taxonomy" id="652676"/>
    <lineage>
        <taxon>unclassified sequences</taxon>
        <taxon>metagenomes</taxon>
        <taxon>ecological metagenomes</taxon>
    </lineage>
</organism>
<dbReference type="EMBL" id="UOGF01000040">
    <property type="protein sequence ID" value="VAX28638.1"/>
    <property type="molecule type" value="Genomic_DNA"/>
</dbReference>
<gene>
    <name evidence="1" type="ORF">MNBD_NITROSPIRAE01-804</name>
</gene>
<evidence type="ECO:0008006" key="2">
    <source>
        <dbReference type="Google" id="ProtNLM"/>
    </source>
</evidence>
<protein>
    <recommendedName>
        <fullName evidence="2">DUF3047 domain-containing protein</fullName>
    </recommendedName>
</protein>
<dbReference type="InterPro" id="IPR021409">
    <property type="entry name" value="DUF3047"/>
</dbReference>
<evidence type="ECO:0000313" key="1">
    <source>
        <dbReference type="EMBL" id="VAX28638.1"/>
    </source>
</evidence>
<dbReference type="Pfam" id="PF11249">
    <property type="entry name" value="DUF3047"/>
    <property type="match status" value="1"/>
</dbReference>
<accession>A0A3B1CXK2</accession>